<evidence type="ECO:0000256" key="4">
    <source>
        <dbReference type="ARBA" id="ARBA00022801"/>
    </source>
</evidence>
<name>A0ABR1GBD1_AURAN</name>
<feature type="transmembrane region" description="Helical" evidence="8">
    <location>
        <begin position="86"/>
        <end position="103"/>
    </location>
</feature>
<proteinExistence type="inferred from homology"/>
<dbReference type="PANTHER" id="PTHR12174:SF23">
    <property type="entry name" value="MINOR HISTOCOMPATIBILITY ANTIGEN H13"/>
    <property type="match status" value="1"/>
</dbReference>
<keyword evidence="5" id="KW-0256">Endoplasmic reticulum</keyword>
<comment type="subcellular location">
    <subcellularLocation>
        <location evidence="1">Endoplasmic reticulum membrane</location>
        <topology evidence="1">Multi-pass membrane protein</topology>
    </subcellularLocation>
</comment>
<evidence type="ECO:0000256" key="5">
    <source>
        <dbReference type="ARBA" id="ARBA00022824"/>
    </source>
</evidence>
<dbReference type="Proteomes" id="UP001363151">
    <property type="component" value="Unassembled WGS sequence"/>
</dbReference>
<keyword evidence="7 8" id="KW-0472">Membrane</keyword>
<evidence type="ECO:0000256" key="3">
    <source>
        <dbReference type="ARBA" id="ARBA00022692"/>
    </source>
</evidence>
<comment type="similarity">
    <text evidence="2">Belongs to the peptidase A22B family.</text>
</comment>
<organism evidence="10 11">
    <name type="scientific">Aureococcus anophagefferens</name>
    <name type="common">Harmful bloom alga</name>
    <dbReference type="NCBI Taxonomy" id="44056"/>
    <lineage>
        <taxon>Eukaryota</taxon>
        <taxon>Sar</taxon>
        <taxon>Stramenopiles</taxon>
        <taxon>Ochrophyta</taxon>
        <taxon>Pelagophyceae</taxon>
        <taxon>Pelagomonadales</taxon>
        <taxon>Pelagomonadaceae</taxon>
        <taxon>Aureococcus</taxon>
    </lineage>
</organism>
<evidence type="ECO:0000256" key="8">
    <source>
        <dbReference type="SAM" id="Phobius"/>
    </source>
</evidence>
<gene>
    <name evidence="10" type="ORF">SO694_00001157</name>
</gene>
<dbReference type="Pfam" id="PF04258">
    <property type="entry name" value="Peptidase_A22B"/>
    <property type="match status" value="1"/>
</dbReference>
<keyword evidence="11" id="KW-1185">Reference proteome</keyword>
<evidence type="ECO:0000256" key="6">
    <source>
        <dbReference type="ARBA" id="ARBA00022989"/>
    </source>
</evidence>
<evidence type="ECO:0000256" key="1">
    <source>
        <dbReference type="ARBA" id="ARBA00004477"/>
    </source>
</evidence>
<feature type="transmembrane region" description="Helical" evidence="8">
    <location>
        <begin position="148"/>
        <end position="167"/>
    </location>
</feature>
<evidence type="ECO:0000313" key="11">
    <source>
        <dbReference type="Proteomes" id="UP001363151"/>
    </source>
</evidence>
<feature type="transmembrane region" description="Helical" evidence="8">
    <location>
        <begin position="123"/>
        <end position="142"/>
    </location>
</feature>
<dbReference type="PANTHER" id="PTHR12174">
    <property type="entry name" value="SIGNAL PEPTIDE PEPTIDASE"/>
    <property type="match status" value="1"/>
</dbReference>
<keyword evidence="4" id="KW-0378">Hydrolase</keyword>
<evidence type="ECO:0000256" key="2">
    <source>
        <dbReference type="ARBA" id="ARBA00006859"/>
    </source>
</evidence>
<dbReference type="SMART" id="SM00730">
    <property type="entry name" value="PSN"/>
    <property type="match status" value="1"/>
</dbReference>
<keyword evidence="9" id="KW-0732">Signal</keyword>
<dbReference type="InterPro" id="IPR006639">
    <property type="entry name" value="Preselin/SPP"/>
</dbReference>
<keyword evidence="6 8" id="KW-1133">Transmembrane helix</keyword>
<evidence type="ECO:0000256" key="9">
    <source>
        <dbReference type="SAM" id="SignalP"/>
    </source>
</evidence>
<feature type="signal peptide" evidence="9">
    <location>
        <begin position="1"/>
        <end position="21"/>
    </location>
</feature>
<dbReference type="EMBL" id="JBBJCI010000035">
    <property type="protein sequence ID" value="KAK7253262.1"/>
    <property type="molecule type" value="Genomic_DNA"/>
</dbReference>
<evidence type="ECO:0000256" key="7">
    <source>
        <dbReference type="ARBA" id="ARBA00023136"/>
    </source>
</evidence>
<reference evidence="10 11" key="1">
    <citation type="submission" date="2024-03" db="EMBL/GenBank/DDBJ databases">
        <title>Aureococcus anophagefferens CCMP1851 and Kratosvirus quantuckense: Draft genome of a second virus-susceptible host strain in the model system.</title>
        <authorList>
            <person name="Chase E."/>
            <person name="Truchon A.R."/>
            <person name="Schepens W."/>
            <person name="Wilhelm S.W."/>
        </authorList>
    </citation>
    <scope>NUCLEOTIDE SEQUENCE [LARGE SCALE GENOMIC DNA]</scope>
    <source>
        <strain evidence="10 11">CCMP1851</strain>
    </source>
</reference>
<feature type="transmembrane region" description="Helical" evidence="8">
    <location>
        <begin position="206"/>
        <end position="225"/>
    </location>
</feature>
<keyword evidence="3 8" id="KW-0812">Transmembrane</keyword>
<dbReference type="InterPro" id="IPR007369">
    <property type="entry name" value="Peptidase_A22B_SPP"/>
</dbReference>
<comment type="caution">
    <text evidence="10">The sequence shown here is derived from an EMBL/GenBank/DDBJ whole genome shotgun (WGS) entry which is preliminary data.</text>
</comment>
<feature type="transmembrane region" description="Helical" evidence="8">
    <location>
        <begin position="179"/>
        <end position="200"/>
    </location>
</feature>
<evidence type="ECO:0000313" key="10">
    <source>
        <dbReference type="EMBL" id="KAK7253262.1"/>
    </source>
</evidence>
<sequence length="384" mass="39810">MAVPQLKSLLLAACVVANVHAFAPPPHTHLPARRTAGKTADAGRTANNIIVRAAPEELENPVAKDAPAYALAVAAQAIPVVTTDKLSHYVFFLALSATTVYLGSRAPSLAPPEEQLTFKQAALAPVAAGVSLTGLYFVITVLKIDPSLGYRLLTSLFASLASFIVFYDGFDALVDYADAANAAAAAATVILAAVYLGGSLVGLDDLVVKVGAANFLGWSLALFAARTVPLRSFAVGAALLGGLFFYDIFFVFASDIMVTVATKIDAPVKLVAPNAPGSANPFALLGLGDVALPSLMVAFLGRYGDARGEAKWRRNAVVAYSVGLCAAFYANECVRAGQPALLYLVPAVVGSGVLSAGSGDELRALLDYAEPRAPPPKGSLFSRE</sequence>
<accession>A0ABR1GBD1</accession>
<feature type="transmembrane region" description="Helical" evidence="8">
    <location>
        <begin position="237"/>
        <end position="262"/>
    </location>
</feature>
<protein>
    <submittedName>
        <fullName evidence="10">Aspartic endopeptidase</fullName>
    </submittedName>
</protein>
<feature type="chain" id="PRO_5046616483" evidence="9">
    <location>
        <begin position="22"/>
        <end position="384"/>
    </location>
</feature>